<sequence length="157" mass="16789">MLAVFRDAAQTVANEVRKPEGAGGNMPVDTGNLRRSLAASTDSMPQVQPGVATFSDNDSQITAVISNAPLGSTIYLGFQADYAVHMEYGTGPHMIYPKDKQALHFTIGGAGIFAKSVKHPGTTAKAFVRTTAQRWPQIVKGSAEKIKGRVEMRAKGR</sequence>
<dbReference type="AlphaFoldDB" id="A0A109BLB5"/>
<dbReference type="Proteomes" id="UP000059074">
    <property type="component" value="Unassembled WGS sequence"/>
</dbReference>
<evidence type="ECO:0000313" key="2">
    <source>
        <dbReference type="Proteomes" id="UP000059074"/>
    </source>
</evidence>
<keyword evidence="2" id="KW-1185">Reference proteome</keyword>
<reference evidence="1 2" key="1">
    <citation type="submission" date="2015-10" db="EMBL/GenBank/DDBJ databases">
        <title>Transcriptomic analysis of a linuron degrading triple-species bacterial consortium.</title>
        <authorList>
            <person name="Albers P."/>
        </authorList>
    </citation>
    <scope>NUCLEOTIDE SEQUENCE [LARGE SCALE GENOMIC DNA]</scope>
    <source>
        <strain evidence="1 2">WDL6</strain>
    </source>
</reference>
<evidence type="ECO:0000313" key="1">
    <source>
        <dbReference type="EMBL" id="KWT70771.1"/>
    </source>
</evidence>
<dbReference type="EMBL" id="LMTR01000028">
    <property type="protein sequence ID" value="KWT70771.1"/>
    <property type="molecule type" value="Genomic_DNA"/>
</dbReference>
<dbReference type="RefSeq" id="WP_068459945.1">
    <property type="nucleotide sequence ID" value="NZ_LMTR01000028.1"/>
</dbReference>
<organism evidence="1 2">
    <name type="scientific">Hyphomicrobium sulfonivorans</name>
    <dbReference type="NCBI Taxonomy" id="121290"/>
    <lineage>
        <taxon>Bacteria</taxon>
        <taxon>Pseudomonadati</taxon>
        <taxon>Pseudomonadota</taxon>
        <taxon>Alphaproteobacteria</taxon>
        <taxon>Hyphomicrobiales</taxon>
        <taxon>Hyphomicrobiaceae</taxon>
        <taxon>Hyphomicrobium</taxon>
    </lineage>
</organism>
<comment type="caution">
    <text evidence="1">The sequence shown here is derived from an EMBL/GenBank/DDBJ whole genome shotgun (WGS) entry which is preliminary data.</text>
</comment>
<dbReference type="OrthoDB" id="982480at2"/>
<proteinExistence type="predicted"/>
<dbReference type="PATRIC" id="fig|121290.4.peg.3528"/>
<accession>A0A109BLB5</accession>
<gene>
    <name evidence="1" type="ORF">APY04_0832</name>
</gene>
<name>A0A109BLB5_HYPSL</name>
<dbReference type="STRING" id="121290.APY04_0832"/>
<protein>
    <submittedName>
        <fullName evidence="1">Uncharacterized protein</fullName>
    </submittedName>
</protein>